<dbReference type="VEuPathDB" id="AmoebaDB:EHI7A_002040"/>
<gene>
    <name evidence="3" type="ORF">CL6EHI_141060</name>
</gene>
<evidence type="ECO:0000313" key="3">
    <source>
        <dbReference type="EMBL" id="GAT96485.1"/>
    </source>
</evidence>
<proteinExistence type="inferred from homology"/>
<dbReference type="InterPro" id="IPR050645">
    <property type="entry name" value="Histidine_acid_phosphatase"/>
</dbReference>
<protein>
    <submittedName>
        <fullName evidence="3">Histidine acid phosphatase family protein</fullName>
    </submittedName>
</protein>
<dbReference type="PROSITE" id="PS00616">
    <property type="entry name" value="HIS_ACID_PHOSPHAT_1"/>
    <property type="match status" value="1"/>
</dbReference>
<dbReference type="GO" id="GO:0016791">
    <property type="term" value="F:phosphatase activity"/>
    <property type="evidence" value="ECO:0007669"/>
    <property type="project" value="TreeGrafter"/>
</dbReference>
<dbReference type="OMA" id="RHNIAHD"/>
<name>A0A5K1V8P3_ENTHI</name>
<dbReference type="VEuPathDB" id="AmoebaDB:KM1_008510"/>
<organism evidence="3 4">
    <name type="scientific">Entamoeba histolytica</name>
    <dbReference type="NCBI Taxonomy" id="5759"/>
    <lineage>
        <taxon>Eukaryota</taxon>
        <taxon>Amoebozoa</taxon>
        <taxon>Evosea</taxon>
        <taxon>Archamoebae</taxon>
        <taxon>Mastigamoebida</taxon>
        <taxon>Entamoebidae</taxon>
        <taxon>Entamoeba</taxon>
    </lineage>
</organism>
<dbReference type="PANTHER" id="PTHR11567:SF203">
    <property type="entry name" value="COUNTING FACTOR 60"/>
    <property type="match status" value="1"/>
</dbReference>
<dbReference type="InterPro" id="IPR029033">
    <property type="entry name" value="His_PPase_superfam"/>
</dbReference>
<dbReference type="SUPFAM" id="SSF53254">
    <property type="entry name" value="Phosphoglycerate mutase-like"/>
    <property type="match status" value="1"/>
</dbReference>
<dbReference type="Proteomes" id="UP000078387">
    <property type="component" value="Unassembled WGS sequence"/>
</dbReference>
<comment type="similarity">
    <text evidence="1">Belongs to the histidine acid phosphatase family.</text>
</comment>
<dbReference type="CDD" id="cd07061">
    <property type="entry name" value="HP_HAP_like"/>
    <property type="match status" value="1"/>
</dbReference>
<dbReference type="EMBL" id="BDEQ01000001">
    <property type="protein sequence ID" value="GAT96485.1"/>
    <property type="molecule type" value="Genomic_DNA"/>
</dbReference>
<sequence length="407" mass="47460">MSSIHCIIFIIFITTTLSNYCQAPLPKVVSVPKGYNLIFVQTLTRHGDRSPMNSFDQDDAFYNCSGITLSSVRESDSIGKAGDTIRINVIDKNTNPYAKNFMWKGNCEASQLTVKGIRQHHNLGIYQRKKYLDMGFLPVEYDPRKIYIRSTERSRTIQSSQAFSQTFYPPETRLQEKIIPIYVVPKDIEIMFPNRDLCSEISKREKDTYKIALVNQTRLSIQHFEEKAIKILGFKSKHEWLEDYVDIMNCRICHNISLPCRNGECLTIEDYNQLWYQTQLENRYLFRTDGLAQLQIGLFLKELIDRAEMALNGTSSYVYEHYTGHDSTLLPYLALIGQDVFTWPPYASHIDIEIYSFERERYIRVVYNNEVVSLPICHQVDGFCKWEEYKDYLLKNGVVSLNECKPK</sequence>
<feature type="signal peptide" evidence="2">
    <location>
        <begin position="1"/>
        <end position="18"/>
    </location>
</feature>
<keyword evidence="2" id="KW-0732">Signal</keyword>
<dbReference type="PANTHER" id="PTHR11567">
    <property type="entry name" value="ACID PHOSPHATASE-RELATED"/>
    <property type="match status" value="1"/>
</dbReference>
<comment type="caution">
    <text evidence="3">The sequence shown here is derived from an EMBL/GenBank/DDBJ whole genome shotgun (WGS) entry which is preliminary data.</text>
</comment>
<reference evidence="3 4" key="1">
    <citation type="submission" date="2016-05" db="EMBL/GenBank/DDBJ databases">
        <title>First whole genome sequencing of Entamoeba histolytica HM1:IMSS-clone-6.</title>
        <authorList>
            <person name="Mukherjee Avik.K."/>
            <person name="Izumyama S."/>
            <person name="Nakada-Tsukui K."/>
            <person name="Nozaki T."/>
        </authorList>
    </citation>
    <scope>NUCLEOTIDE SEQUENCE [LARGE SCALE GENOMIC DNA]</scope>
    <source>
        <strain evidence="3 4">HM1:IMSS clone 6</strain>
    </source>
</reference>
<evidence type="ECO:0000256" key="1">
    <source>
        <dbReference type="ARBA" id="ARBA00005375"/>
    </source>
</evidence>
<evidence type="ECO:0000256" key="2">
    <source>
        <dbReference type="SAM" id="SignalP"/>
    </source>
</evidence>
<dbReference type="InterPro" id="IPR000560">
    <property type="entry name" value="His_Pase_clade-2"/>
</dbReference>
<dbReference type="AlphaFoldDB" id="A0A5K1V8P3"/>
<evidence type="ECO:0000313" key="4">
    <source>
        <dbReference type="Proteomes" id="UP000078387"/>
    </source>
</evidence>
<dbReference type="VEuPathDB" id="AmoebaDB:EHI5A_008980"/>
<dbReference type="VEuPathDB" id="AmoebaDB:EHI_141060"/>
<feature type="chain" id="PRO_5023876282" evidence="2">
    <location>
        <begin position="19"/>
        <end position="407"/>
    </location>
</feature>
<dbReference type="VEuPathDB" id="AmoebaDB:EHI8A_006000"/>
<dbReference type="Pfam" id="PF00328">
    <property type="entry name" value="His_Phos_2"/>
    <property type="match status" value="1"/>
</dbReference>
<dbReference type="Gene3D" id="3.40.50.1240">
    <property type="entry name" value="Phosphoglycerate mutase-like"/>
    <property type="match status" value="1"/>
</dbReference>
<accession>A0A5K1V8P3</accession>
<dbReference type="InterPro" id="IPR033379">
    <property type="entry name" value="Acid_Pase_AS"/>
</dbReference>